<proteinExistence type="predicted"/>
<name>A0A9P1N4Y6_9PELO</name>
<dbReference type="EMBL" id="CANHGI010000004">
    <property type="protein sequence ID" value="CAI5448002.1"/>
    <property type="molecule type" value="Genomic_DNA"/>
</dbReference>
<dbReference type="AlphaFoldDB" id="A0A9P1N4Y6"/>
<comment type="caution">
    <text evidence="2">The sequence shown here is derived from an EMBL/GenBank/DDBJ whole genome shotgun (WGS) entry which is preliminary data.</text>
</comment>
<keyword evidence="1" id="KW-0732">Signal</keyword>
<organism evidence="2 3">
    <name type="scientific">Caenorhabditis angaria</name>
    <dbReference type="NCBI Taxonomy" id="860376"/>
    <lineage>
        <taxon>Eukaryota</taxon>
        <taxon>Metazoa</taxon>
        <taxon>Ecdysozoa</taxon>
        <taxon>Nematoda</taxon>
        <taxon>Chromadorea</taxon>
        <taxon>Rhabditida</taxon>
        <taxon>Rhabditina</taxon>
        <taxon>Rhabditomorpha</taxon>
        <taxon>Rhabditoidea</taxon>
        <taxon>Rhabditidae</taxon>
        <taxon>Peloderinae</taxon>
        <taxon>Caenorhabditis</taxon>
    </lineage>
</organism>
<evidence type="ECO:0000256" key="1">
    <source>
        <dbReference type="SAM" id="SignalP"/>
    </source>
</evidence>
<dbReference type="Proteomes" id="UP001152747">
    <property type="component" value="Unassembled WGS sequence"/>
</dbReference>
<evidence type="ECO:0000313" key="2">
    <source>
        <dbReference type="EMBL" id="CAI5448002.1"/>
    </source>
</evidence>
<protein>
    <submittedName>
        <fullName evidence="2">Uncharacterized protein</fullName>
    </submittedName>
</protein>
<keyword evidence="3" id="KW-1185">Reference proteome</keyword>
<reference evidence="2" key="1">
    <citation type="submission" date="2022-11" db="EMBL/GenBank/DDBJ databases">
        <authorList>
            <person name="Kikuchi T."/>
        </authorList>
    </citation>
    <scope>NUCLEOTIDE SEQUENCE</scope>
    <source>
        <strain evidence="2">PS1010</strain>
    </source>
</reference>
<accession>A0A9P1N4Y6</accession>
<feature type="chain" id="PRO_5040211633" evidence="1">
    <location>
        <begin position="20"/>
        <end position="154"/>
    </location>
</feature>
<sequence length="154" mass="18146">MKLFILIFVTSIAILHVDCARGSRKQAEQNHFIHSKNEKTKEVKHFAIEMLNSSSTVELNFHADFEFKDLNGQIHGREYFLENYVEKTKNLEGKLCEAEDVKIKLENRSNVYYVDIAELEIFCFETENRKFLNGMYIKMFENNVIRRATALNEK</sequence>
<evidence type="ECO:0000313" key="3">
    <source>
        <dbReference type="Proteomes" id="UP001152747"/>
    </source>
</evidence>
<gene>
    <name evidence="2" type="ORF">CAMP_LOCUS10639</name>
</gene>
<feature type="signal peptide" evidence="1">
    <location>
        <begin position="1"/>
        <end position="19"/>
    </location>
</feature>